<dbReference type="AlphaFoldDB" id="A0AAV7EDD3"/>
<keyword evidence="5" id="KW-0347">Helicase</keyword>
<feature type="compositionally biased region" description="Low complexity" evidence="13">
    <location>
        <begin position="37"/>
        <end position="46"/>
    </location>
</feature>
<dbReference type="GO" id="GO:0003677">
    <property type="term" value="F:DNA binding"/>
    <property type="evidence" value="ECO:0007669"/>
    <property type="project" value="UniProtKB-KW"/>
</dbReference>
<name>A0AAV7EDD3_ARIFI</name>
<dbReference type="PROSITE" id="PS51194">
    <property type="entry name" value="HELICASE_CTER"/>
    <property type="match status" value="1"/>
</dbReference>
<keyword evidence="17" id="KW-1185">Reference proteome</keyword>
<evidence type="ECO:0000313" key="17">
    <source>
        <dbReference type="Proteomes" id="UP000825729"/>
    </source>
</evidence>
<dbReference type="GO" id="GO:0005737">
    <property type="term" value="C:cytoplasm"/>
    <property type="evidence" value="ECO:0007669"/>
    <property type="project" value="TreeGrafter"/>
</dbReference>
<dbReference type="GO" id="GO:0016787">
    <property type="term" value="F:hydrolase activity"/>
    <property type="evidence" value="ECO:0007669"/>
    <property type="project" value="UniProtKB-KW"/>
</dbReference>
<dbReference type="GO" id="GO:0005524">
    <property type="term" value="F:ATP binding"/>
    <property type="evidence" value="ECO:0007669"/>
    <property type="project" value="UniProtKB-KW"/>
</dbReference>
<evidence type="ECO:0000256" key="1">
    <source>
        <dbReference type="ARBA" id="ARBA00004123"/>
    </source>
</evidence>
<dbReference type="EC" id="5.6.2.4" evidence="11"/>
<comment type="similarity">
    <text evidence="2">Belongs to the helicase family. RecQ subfamily.</text>
</comment>
<dbReference type="GO" id="GO:0000724">
    <property type="term" value="P:double-strand break repair via homologous recombination"/>
    <property type="evidence" value="ECO:0007669"/>
    <property type="project" value="TreeGrafter"/>
</dbReference>
<keyword evidence="7" id="KW-0238">DNA-binding</keyword>
<dbReference type="FunFam" id="3.40.50.300:FF:001334">
    <property type="entry name" value="ATP-dependent DNA helicase Q-like 5"/>
    <property type="match status" value="1"/>
</dbReference>
<gene>
    <name evidence="16" type="ORF">H6P81_012782</name>
</gene>
<evidence type="ECO:0000256" key="5">
    <source>
        <dbReference type="ARBA" id="ARBA00022806"/>
    </source>
</evidence>
<keyword evidence="6" id="KW-0067">ATP-binding</keyword>
<dbReference type="Pfam" id="PF00270">
    <property type="entry name" value="DEAD"/>
    <property type="match status" value="1"/>
</dbReference>
<keyword evidence="8" id="KW-0413">Isomerase</keyword>
<feature type="compositionally biased region" description="Basic and acidic residues" evidence="13">
    <location>
        <begin position="52"/>
        <end position="65"/>
    </location>
</feature>
<dbReference type="Gene3D" id="3.40.50.300">
    <property type="entry name" value="P-loop containing nucleotide triphosphate hydrolases"/>
    <property type="match status" value="2"/>
</dbReference>
<dbReference type="EMBL" id="JAINDJ010000005">
    <property type="protein sequence ID" value="KAG9446654.1"/>
    <property type="molecule type" value="Genomic_DNA"/>
</dbReference>
<proteinExistence type="inferred from homology"/>
<reference evidence="16 17" key="1">
    <citation type="submission" date="2021-07" db="EMBL/GenBank/DDBJ databases">
        <title>The Aristolochia fimbriata genome: insights into angiosperm evolution, floral development and chemical biosynthesis.</title>
        <authorList>
            <person name="Jiao Y."/>
        </authorList>
    </citation>
    <scope>NUCLEOTIDE SEQUENCE [LARGE SCALE GENOMIC DNA]</scope>
    <source>
        <strain evidence="16">IBCAS-2021</strain>
        <tissue evidence="16">Leaf</tissue>
    </source>
</reference>
<comment type="catalytic activity">
    <reaction evidence="12">
        <text>ATP + H2O = ADP + phosphate + H(+)</text>
        <dbReference type="Rhea" id="RHEA:13065"/>
        <dbReference type="ChEBI" id="CHEBI:15377"/>
        <dbReference type="ChEBI" id="CHEBI:15378"/>
        <dbReference type="ChEBI" id="CHEBI:30616"/>
        <dbReference type="ChEBI" id="CHEBI:43474"/>
        <dbReference type="ChEBI" id="CHEBI:456216"/>
    </reaction>
</comment>
<dbReference type="GO" id="GO:0043138">
    <property type="term" value="F:3'-5' DNA helicase activity"/>
    <property type="evidence" value="ECO:0007669"/>
    <property type="project" value="UniProtKB-EC"/>
</dbReference>
<dbReference type="Pfam" id="PF00271">
    <property type="entry name" value="Helicase_C"/>
    <property type="match status" value="1"/>
</dbReference>
<evidence type="ECO:0000313" key="16">
    <source>
        <dbReference type="EMBL" id="KAG9446654.1"/>
    </source>
</evidence>
<organism evidence="16 17">
    <name type="scientific">Aristolochia fimbriata</name>
    <name type="common">White veined hardy Dutchman's pipe vine</name>
    <dbReference type="NCBI Taxonomy" id="158543"/>
    <lineage>
        <taxon>Eukaryota</taxon>
        <taxon>Viridiplantae</taxon>
        <taxon>Streptophyta</taxon>
        <taxon>Embryophyta</taxon>
        <taxon>Tracheophyta</taxon>
        <taxon>Spermatophyta</taxon>
        <taxon>Magnoliopsida</taxon>
        <taxon>Magnoliidae</taxon>
        <taxon>Piperales</taxon>
        <taxon>Aristolochiaceae</taxon>
        <taxon>Aristolochia</taxon>
    </lineage>
</organism>
<dbReference type="NCBIfam" id="TIGR00614">
    <property type="entry name" value="recQ_fam"/>
    <property type="match status" value="1"/>
</dbReference>
<dbReference type="InterPro" id="IPR001650">
    <property type="entry name" value="Helicase_C-like"/>
</dbReference>
<evidence type="ECO:0000256" key="12">
    <source>
        <dbReference type="ARBA" id="ARBA00049360"/>
    </source>
</evidence>
<dbReference type="SMART" id="SM00487">
    <property type="entry name" value="DEXDc"/>
    <property type="match status" value="1"/>
</dbReference>
<feature type="compositionally biased region" description="Polar residues" evidence="13">
    <location>
        <begin position="1"/>
        <end position="13"/>
    </location>
</feature>
<evidence type="ECO:0000256" key="10">
    <source>
        <dbReference type="ARBA" id="ARBA00034617"/>
    </source>
</evidence>
<evidence type="ECO:0000256" key="7">
    <source>
        <dbReference type="ARBA" id="ARBA00023125"/>
    </source>
</evidence>
<keyword evidence="4" id="KW-0378">Hydrolase</keyword>
<evidence type="ECO:0000256" key="11">
    <source>
        <dbReference type="ARBA" id="ARBA00034808"/>
    </source>
</evidence>
<dbReference type="PANTHER" id="PTHR13710">
    <property type="entry name" value="DNA HELICASE RECQ FAMILY MEMBER"/>
    <property type="match status" value="1"/>
</dbReference>
<feature type="domain" description="Helicase C-terminal" evidence="15">
    <location>
        <begin position="630"/>
        <end position="780"/>
    </location>
</feature>
<evidence type="ECO:0000256" key="13">
    <source>
        <dbReference type="SAM" id="MobiDB-lite"/>
    </source>
</evidence>
<comment type="caution">
    <text evidence="16">The sequence shown here is derived from an EMBL/GenBank/DDBJ whole genome shotgun (WGS) entry which is preliminary data.</text>
</comment>
<sequence>MESDSDSGGSHISATPPRNPIQASSISKNSVFPPSTPSSKSKSAKTLSKRFRVSESYKAHPKQSDRPSPTSEFTNITSKSRYAQNPVPSLPVSIENVRSSGSSNSTSAPKHFKREKCSPTAIKLDTVPQFRSDMGSSLGCTDQIDSIKIQRLGSGKIPGSVPYPDENIRSAAHLSKFQARFAGKRHLSLDPSDIKGKLESHSVAEIDNNDCVRTVSSQTEAFRPATGAEPGHVVQLPTLVKNHPNSFCLSPCATPIKRPKCANEGNFVSIDCSGTGSSKTEVFLPAADVKPAHVVQCPRVVKNHPNSICVTPRAAPIKRPKYTNEGNFIKLNINGYGRKKFRNKGGRKRFPSSRSQCQNFRGKSKRKCKLQTNSAADVGEDDLVSDDALLQQKNLNCSQEVVEEAIMAAREDPSDQNLLKLLNITYGFSSFHDGQLNAIKKVLMGQSTMLVLPTGGGKSLCYQLPALILPGLTLVISPLVALMVDQLKHLPTILPGGLLSSSQTSGEALETLEQVLAGRIKVLFVSPERFQNADFLSKCEALPLISLVVVDEAHCLSEWSHNFRPSYFRIRASLLQTRLNASCVLAMTATATTKTVHAVMSALEIPTTNLIQASPFRQNLQLSVTLSRSRIKDLIKLMKSSPLLEVQSIIIYCKFQSETDMLWKHLCDNNISAKSYHGGLPAKDRSRVQELFCSNKIRVVVATVAFGMGLDKSDVGAVIHYSLPESLEEYVQETGRAGRDGRLSYCHLLLEDATYFKLRSFSYSEGVDEYVINKLLNQVFSDNVMLPESVCSLVKESASRKFDMKEEVILTILTYLELGEVQYLRLLPHLNKTCALQFHKILPDLVSRKDDLVAAILKKSDIKQGNYVFDLPTVANTAKITVTNLLDWLQKLKTLGEITYEMKDPAFSYTIVHKPDDICSLTSQLTRWLSEVESSKVKKLDTMYDAAMFAAKECKGADGCNEFVHTHCLQRKISNYFGGVYDACDNNFSSKTGSKSPFLRADIKVFLQSNSHTKFTPRAVARIMHGVSSPAFPSAAWSKSHFWGRYSQIDFPVVMEAAKVELMNFSGKDIL</sequence>
<dbReference type="SMART" id="SM00490">
    <property type="entry name" value="HELICc"/>
    <property type="match status" value="1"/>
</dbReference>
<evidence type="ECO:0000256" key="4">
    <source>
        <dbReference type="ARBA" id="ARBA00022801"/>
    </source>
</evidence>
<dbReference type="PROSITE" id="PS00690">
    <property type="entry name" value="DEAH_ATP_HELICASE"/>
    <property type="match status" value="1"/>
</dbReference>
<feature type="domain" description="Helicase ATP-binding" evidence="14">
    <location>
        <begin position="439"/>
        <end position="609"/>
    </location>
</feature>
<evidence type="ECO:0000259" key="15">
    <source>
        <dbReference type="PROSITE" id="PS51194"/>
    </source>
</evidence>
<comment type="subcellular location">
    <subcellularLocation>
        <location evidence="1">Nucleus</location>
    </subcellularLocation>
</comment>
<dbReference type="CDD" id="cd18794">
    <property type="entry name" value="SF2_C_RecQ"/>
    <property type="match status" value="1"/>
</dbReference>
<dbReference type="InterPro" id="IPR004589">
    <property type="entry name" value="DNA_helicase_ATP-dep_RecQ"/>
</dbReference>
<dbReference type="GO" id="GO:0005694">
    <property type="term" value="C:chromosome"/>
    <property type="evidence" value="ECO:0007669"/>
    <property type="project" value="TreeGrafter"/>
</dbReference>
<evidence type="ECO:0000256" key="9">
    <source>
        <dbReference type="ARBA" id="ARBA00023242"/>
    </source>
</evidence>
<dbReference type="GO" id="GO:0005634">
    <property type="term" value="C:nucleus"/>
    <property type="evidence" value="ECO:0007669"/>
    <property type="project" value="UniProtKB-SubCell"/>
</dbReference>
<dbReference type="FunFam" id="3.40.50.300:FF:000772">
    <property type="entry name" value="ATP-dependent DNA helicase Q4"/>
    <property type="match status" value="1"/>
</dbReference>
<evidence type="ECO:0000256" key="6">
    <source>
        <dbReference type="ARBA" id="ARBA00022840"/>
    </source>
</evidence>
<evidence type="ECO:0000256" key="3">
    <source>
        <dbReference type="ARBA" id="ARBA00022741"/>
    </source>
</evidence>
<comment type="catalytic activity">
    <reaction evidence="10">
        <text>Couples ATP hydrolysis with the unwinding of duplex DNA by translocating in the 3'-5' direction.</text>
        <dbReference type="EC" id="5.6.2.4"/>
    </reaction>
</comment>
<dbReference type="InterPro" id="IPR011545">
    <property type="entry name" value="DEAD/DEAH_box_helicase_dom"/>
</dbReference>
<evidence type="ECO:0000256" key="2">
    <source>
        <dbReference type="ARBA" id="ARBA00005446"/>
    </source>
</evidence>
<evidence type="ECO:0000256" key="8">
    <source>
        <dbReference type="ARBA" id="ARBA00023235"/>
    </source>
</evidence>
<dbReference type="InterPro" id="IPR027417">
    <property type="entry name" value="P-loop_NTPase"/>
</dbReference>
<dbReference type="PROSITE" id="PS51192">
    <property type="entry name" value="HELICASE_ATP_BIND_1"/>
    <property type="match status" value="1"/>
</dbReference>
<accession>A0AAV7EDD3</accession>
<feature type="compositionally biased region" description="Polar residues" evidence="13">
    <location>
        <begin position="66"/>
        <end position="87"/>
    </location>
</feature>
<dbReference type="InterPro" id="IPR014001">
    <property type="entry name" value="Helicase_ATP-bd"/>
</dbReference>
<keyword evidence="9" id="KW-0539">Nucleus</keyword>
<dbReference type="InterPro" id="IPR002464">
    <property type="entry name" value="DNA/RNA_helicase_DEAH_CS"/>
</dbReference>
<dbReference type="PANTHER" id="PTHR13710:SF108">
    <property type="entry name" value="ATP-DEPENDENT DNA HELICASE Q4"/>
    <property type="match status" value="1"/>
</dbReference>
<dbReference type="GO" id="GO:0009378">
    <property type="term" value="F:four-way junction helicase activity"/>
    <property type="evidence" value="ECO:0007669"/>
    <property type="project" value="TreeGrafter"/>
</dbReference>
<dbReference type="SUPFAM" id="SSF52540">
    <property type="entry name" value="P-loop containing nucleoside triphosphate hydrolases"/>
    <property type="match status" value="2"/>
</dbReference>
<feature type="region of interest" description="Disordered" evidence="13">
    <location>
        <begin position="1"/>
        <end position="116"/>
    </location>
</feature>
<feature type="compositionally biased region" description="Polar residues" evidence="13">
    <location>
        <begin position="21"/>
        <end position="32"/>
    </location>
</feature>
<protein>
    <recommendedName>
        <fullName evidence="11">DNA 3'-5' helicase</fullName>
        <ecNumber evidence="11">5.6.2.4</ecNumber>
    </recommendedName>
</protein>
<dbReference type="Proteomes" id="UP000825729">
    <property type="component" value="Unassembled WGS sequence"/>
</dbReference>
<keyword evidence="3" id="KW-0547">Nucleotide-binding</keyword>
<evidence type="ECO:0000259" key="14">
    <source>
        <dbReference type="PROSITE" id="PS51192"/>
    </source>
</evidence>